<evidence type="ECO:0000256" key="1">
    <source>
        <dbReference type="SAM" id="SignalP"/>
    </source>
</evidence>
<dbReference type="STRING" id="385682.SAMN05444380_12167"/>
<accession>A0A1I2E7X7</accession>
<organism evidence="2 3">
    <name type="scientific">Thermophagus xiamenensis</name>
    <dbReference type="NCBI Taxonomy" id="385682"/>
    <lineage>
        <taxon>Bacteria</taxon>
        <taxon>Pseudomonadati</taxon>
        <taxon>Bacteroidota</taxon>
        <taxon>Bacteroidia</taxon>
        <taxon>Marinilabiliales</taxon>
        <taxon>Marinilabiliaceae</taxon>
        <taxon>Thermophagus</taxon>
    </lineage>
</organism>
<gene>
    <name evidence="2" type="ORF">SAMN05444380_12167</name>
</gene>
<name>A0A1I2E7X7_9BACT</name>
<feature type="signal peptide" evidence="1">
    <location>
        <begin position="1"/>
        <end position="24"/>
    </location>
</feature>
<sequence length="310" mass="35644">MRKRTFLKAVLMVIILVLPPEVYAQQDTTEHKTTERIRNIITVEEDFNQTKVTFPGGKVVVDEQSDTITKITVGRRQYLVIERPGHHTSIQVVKKNREKFKGHWAGFDLGLNNFTEAPFQGGLPEGATWLDLNAGKSVSVGMNIFQYNIDLQKNRNNMGLVTGLGWIINNYRFDSQFVPTKNEEGITTYYEWERSIEKSKLVTSFATIPLLFEYQFPDNGGDSRFFISAGVYGSFRLGSHLKVVYNEGGSREKEKSREDLNLNAFKYGFMVRGGYKWIKLFAQWDFTPMFEKDRGPEVYPWSVGVTLLQF</sequence>
<dbReference type="InParanoid" id="A0A1I2E7X7"/>
<keyword evidence="3" id="KW-1185">Reference proteome</keyword>
<evidence type="ECO:0000313" key="2">
    <source>
        <dbReference type="EMBL" id="SFE88739.1"/>
    </source>
</evidence>
<dbReference type="eggNOG" id="ENOG502ZBPQ">
    <property type="taxonomic scope" value="Bacteria"/>
</dbReference>
<evidence type="ECO:0000313" key="3">
    <source>
        <dbReference type="Proteomes" id="UP000181976"/>
    </source>
</evidence>
<reference evidence="2 3" key="1">
    <citation type="submission" date="2016-10" db="EMBL/GenBank/DDBJ databases">
        <authorList>
            <person name="de Groot N.N."/>
        </authorList>
    </citation>
    <scope>NUCLEOTIDE SEQUENCE [LARGE SCALE GENOMIC DNA]</scope>
    <source>
        <strain evidence="2 3">DSM 19012</strain>
    </source>
</reference>
<dbReference type="Proteomes" id="UP000181976">
    <property type="component" value="Unassembled WGS sequence"/>
</dbReference>
<feature type="chain" id="PRO_5010351010" evidence="1">
    <location>
        <begin position="25"/>
        <end position="310"/>
    </location>
</feature>
<dbReference type="EMBL" id="FONA01000021">
    <property type="protein sequence ID" value="SFE88739.1"/>
    <property type="molecule type" value="Genomic_DNA"/>
</dbReference>
<proteinExistence type="predicted"/>
<dbReference type="RefSeq" id="WP_010528866.1">
    <property type="nucleotide sequence ID" value="NZ_AFSL01000105.1"/>
</dbReference>
<dbReference type="OrthoDB" id="1117977at2"/>
<dbReference type="AlphaFoldDB" id="A0A1I2E7X7"/>
<keyword evidence="1" id="KW-0732">Signal</keyword>
<protein>
    <submittedName>
        <fullName evidence="2">Outer membrane protein beta-barrel domain-containing protein</fullName>
    </submittedName>
</protein>